<feature type="transmembrane region" description="Helical" evidence="6">
    <location>
        <begin position="77"/>
        <end position="103"/>
    </location>
</feature>
<feature type="transmembrane region" description="Helical" evidence="6">
    <location>
        <begin position="279"/>
        <end position="296"/>
    </location>
</feature>
<protein>
    <submittedName>
        <fullName evidence="8">DMT family transporter</fullName>
    </submittedName>
</protein>
<evidence type="ECO:0000256" key="1">
    <source>
        <dbReference type="ARBA" id="ARBA00004651"/>
    </source>
</evidence>
<evidence type="ECO:0000313" key="8">
    <source>
        <dbReference type="EMBL" id="MFC4310769.1"/>
    </source>
</evidence>
<proteinExistence type="predicted"/>
<comment type="subcellular location">
    <subcellularLocation>
        <location evidence="1">Cell membrane</location>
        <topology evidence="1">Multi-pass membrane protein</topology>
    </subcellularLocation>
</comment>
<dbReference type="InterPro" id="IPR000620">
    <property type="entry name" value="EamA_dom"/>
</dbReference>
<keyword evidence="4 6" id="KW-1133">Transmembrane helix</keyword>
<feature type="transmembrane region" description="Helical" evidence="6">
    <location>
        <begin position="47"/>
        <end position="65"/>
    </location>
</feature>
<evidence type="ECO:0000256" key="5">
    <source>
        <dbReference type="ARBA" id="ARBA00023136"/>
    </source>
</evidence>
<dbReference type="InterPro" id="IPR037185">
    <property type="entry name" value="EmrE-like"/>
</dbReference>
<keyword evidence="5 6" id="KW-0472">Membrane</keyword>
<evidence type="ECO:0000256" key="4">
    <source>
        <dbReference type="ARBA" id="ARBA00022989"/>
    </source>
</evidence>
<dbReference type="PANTHER" id="PTHR32322:SF18">
    <property type="entry name" value="S-ADENOSYLMETHIONINE_S-ADENOSYLHOMOCYSTEINE TRANSPORTER"/>
    <property type="match status" value="1"/>
</dbReference>
<dbReference type="Proteomes" id="UP001595904">
    <property type="component" value="Unassembled WGS sequence"/>
</dbReference>
<sequence>MPSPDTTARRDVLTGVLLAAGGAIAFSCKAIIIKLAYRHDVDAVTTIMYRMLFALPLFLALSWWSGRNKPAPSAQEWRTLFGLGFCGYYLASYLDFAGLQYISANLERLILYLNPTIVLLAGKLLFKTEVSRRQWLALGVSYIGVLVVFAHDLRTGPDIAFGALLVFGSAISYAIYLVYSGQLVRRLGAMRVTGLGTTIACFLCIAQFFILKPPSAMIVAPEVIWLSVMNAVLCTFVPVLITMMALERIGAGITAQIGMIGPMSTIILSVLVLGEPFTVWIAAGTVLVVAGVWLLARSRMRPDS</sequence>
<evidence type="ECO:0000259" key="7">
    <source>
        <dbReference type="Pfam" id="PF00892"/>
    </source>
</evidence>
<dbReference type="SUPFAM" id="SSF103481">
    <property type="entry name" value="Multidrug resistance efflux transporter EmrE"/>
    <property type="match status" value="2"/>
</dbReference>
<dbReference type="InterPro" id="IPR050638">
    <property type="entry name" value="AA-Vitamin_Transporters"/>
</dbReference>
<dbReference type="Gene3D" id="1.10.3730.20">
    <property type="match status" value="1"/>
</dbReference>
<feature type="domain" description="EamA" evidence="7">
    <location>
        <begin position="161"/>
        <end position="296"/>
    </location>
</feature>
<feature type="transmembrane region" description="Helical" evidence="6">
    <location>
        <begin position="223"/>
        <end position="246"/>
    </location>
</feature>
<evidence type="ECO:0000256" key="6">
    <source>
        <dbReference type="SAM" id="Phobius"/>
    </source>
</evidence>
<evidence type="ECO:0000313" key="9">
    <source>
        <dbReference type="Proteomes" id="UP001595904"/>
    </source>
</evidence>
<comment type="caution">
    <text evidence="8">The sequence shown here is derived from an EMBL/GenBank/DDBJ whole genome shotgun (WGS) entry which is preliminary data.</text>
</comment>
<dbReference type="Pfam" id="PF00892">
    <property type="entry name" value="EamA"/>
    <property type="match status" value="2"/>
</dbReference>
<feature type="transmembrane region" description="Helical" evidence="6">
    <location>
        <begin position="191"/>
        <end position="211"/>
    </location>
</feature>
<reference evidence="9" key="1">
    <citation type="journal article" date="2019" name="Int. J. Syst. Evol. Microbiol.">
        <title>The Global Catalogue of Microorganisms (GCM) 10K type strain sequencing project: providing services to taxonomists for standard genome sequencing and annotation.</title>
        <authorList>
            <consortium name="The Broad Institute Genomics Platform"/>
            <consortium name="The Broad Institute Genome Sequencing Center for Infectious Disease"/>
            <person name="Wu L."/>
            <person name="Ma J."/>
        </authorList>
    </citation>
    <scope>NUCLEOTIDE SEQUENCE [LARGE SCALE GENOMIC DNA]</scope>
    <source>
        <strain evidence="9">CGMCC 1.10759</strain>
    </source>
</reference>
<feature type="transmembrane region" description="Helical" evidence="6">
    <location>
        <begin position="253"/>
        <end position="273"/>
    </location>
</feature>
<evidence type="ECO:0000256" key="3">
    <source>
        <dbReference type="ARBA" id="ARBA00022692"/>
    </source>
</evidence>
<name>A0ABV8SWD9_9GAMM</name>
<evidence type="ECO:0000256" key="2">
    <source>
        <dbReference type="ARBA" id="ARBA00022475"/>
    </source>
</evidence>
<organism evidence="8 9">
    <name type="scientific">Steroidobacter flavus</name>
    <dbReference type="NCBI Taxonomy" id="1842136"/>
    <lineage>
        <taxon>Bacteria</taxon>
        <taxon>Pseudomonadati</taxon>
        <taxon>Pseudomonadota</taxon>
        <taxon>Gammaproteobacteria</taxon>
        <taxon>Steroidobacterales</taxon>
        <taxon>Steroidobacteraceae</taxon>
        <taxon>Steroidobacter</taxon>
    </lineage>
</organism>
<accession>A0ABV8SWD9</accession>
<feature type="transmembrane region" description="Helical" evidence="6">
    <location>
        <begin position="135"/>
        <end position="153"/>
    </location>
</feature>
<dbReference type="PANTHER" id="PTHR32322">
    <property type="entry name" value="INNER MEMBRANE TRANSPORTER"/>
    <property type="match status" value="1"/>
</dbReference>
<feature type="transmembrane region" description="Helical" evidence="6">
    <location>
        <begin position="109"/>
        <end position="126"/>
    </location>
</feature>
<keyword evidence="3 6" id="KW-0812">Transmembrane</keyword>
<gene>
    <name evidence="8" type="ORF">ACFPN2_16870</name>
</gene>
<feature type="transmembrane region" description="Helical" evidence="6">
    <location>
        <begin position="12"/>
        <end position="35"/>
    </location>
</feature>
<feature type="transmembrane region" description="Helical" evidence="6">
    <location>
        <begin position="159"/>
        <end position="179"/>
    </location>
</feature>
<keyword evidence="2" id="KW-1003">Cell membrane</keyword>
<dbReference type="RefSeq" id="WP_380598540.1">
    <property type="nucleotide sequence ID" value="NZ_JBHSDU010000003.1"/>
</dbReference>
<dbReference type="EMBL" id="JBHSDU010000003">
    <property type="protein sequence ID" value="MFC4310769.1"/>
    <property type="molecule type" value="Genomic_DNA"/>
</dbReference>
<keyword evidence="9" id="KW-1185">Reference proteome</keyword>
<feature type="domain" description="EamA" evidence="7">
    <location>
        <begin position="14"/>
        <end position="149"/>
    </location>
</feature>